<feature type="non-terminal residue" evidence="4">
    <location>
        <position position="182"/>
    </location>
</feature>
<name>A0A0J8BGU8_BETVV</name>
<feature type="domain" description="Response regulatory" evidence="2">
    <location>
        <begin position="1"/>
        <end position="60"/>
    </location>
</feature>
<organism evidence="4 5">
    <name type="scientific">Beta vulgaris subsp. vulgaris</name>
    <name type="common">Beet</name>
    <dbReference type="NCBI Taxonomy" id="3555"/>
    <lineage>
        <taxon>Eukaryota</taxon>
        <taxon>Viridiplantae</taxon>
        <taxon>Streptophyta</taxon>
        <taxon>Embryophyta</taxon>
        <taxon>Tracheophyta</taxon>
        <taxon>Spermatophyta</taxon>
        <taxon>Magnoliopsida</taxon>
        <taxon>eudicotyledons</taxon>
        <taxon>Gunneridae</taxon>
        <taxon>Pentapetalae</taxon>
        <taxon>Caryophyllales</taxon>
        <taxon>Chenopodiaceae</taxon>
        <taxon>Betoideae</taxon>
        <taxon>Beta</taxon>
    </lineage>
</organism>
<dbReference type="Proteomes" id="UP000035740">
    <property type="component" value="Unassembled WGS sequence"/>
</dbReference>
<evidence type="ECO:0000313" key="5">
    <source>
        <dbReference type="Proteomes" id="UP000035740"/>
    </source>
</evidence>
<sequence>VQMPKLDGFEVLELIEHEPAVIFATAFDQYAMKAFDAHAVDYLLKPFSIDRFQTALTRARQRMGENRRAVVPESVAELKREARAPDQPHSERIVVKDGAKVHIIPIDKLDYVEAQDDYVCLYSNKKGFLKQQTISSLEASLDPKRFLRIHRSHIVNLERVAKIEPYTKDSKIAVLLDGTQLP</sequence>
<dbReference type="PANTHER" id="PTHR37299">
    <property type="entry name" value="TRANSCRIPTIONAL REGULATOR-RELATED"/>
    <property type="match status" value="1"/>
</dbReference>
<dbReference type="SMART" id="SM00850">
    <property type="entry name" value="LytTR"/>
    <property type="match status" value="1"/>
</dbReference>
<accession>A0A0J8BGU8</accession>
<dbReference type="EMBL" id="KQ117191">
    <property type="protein sequence ID" value="KMS64980.1"/>
    <property type="molecule type" value="Genomic_DNA"/>
</dbReference>
<keyword evidence="5" id="KW-1185">Reference proteome</keyword>
<dbReference type="PANTHER" id="PTHR37299:SF1">
    <property type="entry name" value="STAGE 0 SPORULATION PROTEIN A HOMOLOG"/>
    <property type="match status" value="1"/>
</dbReference>
<dbReference type="PROSITE" id="PS50110">
    <property type="entry name" value="RESPONSE_REGULATORY"/>
    <property type="match status" value="1"/>
</dbReference>
<dbReference type="GO" id="GO:0003677">
    <property type="term" value="F:DNA binding"/>
    <property type="evidence" value="ECO:0007669"/>
    <property type="project" value="InterPro"/>
</dbReference>
<dbReference type="Pfam" id="PF04397">
    <property type="entry name" value="LytTR"/>
    <property type="match status" value="1"/>
</dbReference>
<reference evidence="4 5" key="1">
    <citation type="journal article" date="2014" name="Nature">
        <title>The genome of the recently domesticated crop plant sugar beet (Beta vulgaris).</title>
        <authorList>
            <person name="Dohm J.C."/>
            <person name="Minoche A.E."/>
            <person name="Holtgrawe D."/>
            <person name="Capella-Gutierrez S."/>
            <person name="Zakrzewski F."/>
            <person name="Tafer H."/>
            <person name="Rupp O."/>
            <person name="Sorensen T.R."/>
            <person name="Stracke R."/>
            <person name="Reinhardt R."/>
            <person name="Goesmann A."/>
            <person name="Kraft T."/>
            <person name="Schulz B."/>
            <person name="Stadler P.F."/>
            <person name="Schmidt T."/>
            <person name="Gabaldon T."/>
            <person name="Lehrach H."/>
            <person name="Weisshaar B."/>
            <person name="Himmelbauer H."/>
        </authorList>
    </citation>
    <scope>NUCLEOTIDE SEQUENCE [LARGE SCALE GENOMIC DNA]</scope>
    <source>
        <tissue evidence="4">Taproot</tissue>
    </source>
</reference>
<evidence type="ECO:0000313" key="4">
    <source>
        <dbReference type="EMBL" id="KMS64980.1"/>
    </source>
</evidence>
<proteinExistence type="predicted"/>
<comment type="caution">
    <text evidence="1">Lacks conserved residue(s) required for the propagation of feature annotation.</text>
</comment>
<gene>
    <name evidence="4" type="ORF">BVRB_040670</name>
</gene>
<dbReference type="OrthoDB" id="3945455at2759"/>
<feature type="domain" description="HTH LytTR-type" evidence="3">
    <location>
        <begin position="93"/>
        <end position="182"/>
    </location>
</feature>
<dbReference type="AlphaFoldDB" id="A0A0J8BGU8"/>
<dbReference type="InterPro" id="IPR046947">
    <property type="entry name" value="LytR-like"/>
</dbReference>
<feature type="non-terminal residue" evidence="4">
    <location>
        <position position="1"/>
    </location>
</feature>
<evidence type="ECO:0000259" key="3">
    <source>
        <dbReference type="PROSITE" id="PS50930"/>
    </source>
</evidence>
<evidence type="ECO:0008006" key="6">
    <source>
        <dbReference type="Google" id="ProtNLM"/>
    </source>
</evidence>
<dbReference type="Pfam" id="PF00072">
    <property type="entry name" value="Response_reg"/>
    <property type="match status" value="1"/>
</dbReference>
<dbReference type="InterPro" id="IPR007492">
    <property type="entry name" value="LytTR_DNA-bd_dom"/>
</dbReference>
<dbReference type="Gene3D" id="3.40.50.2300">
    <property type="match status" value="1"/>
</dbReference>
<evidence type="ECO:0000256" key="1">
    <source>
        <dbReference type="PROSITE-ProRule" id="PRU00169"/>
    </source>
</evidence>
<dbReference type="InterPro" id="IPR001789">
    <property type="entry name" value="Sig_transdc_resp-reg_receiver"/>
</dbReference>
<dbReference type="Gene3D" id="2.40.50.1020">
    <property type="entry name" value="LytTr DNA-binding domain"/>
    <property type="match status" value="1"/>
</dbReference>
<protein>
    <recommendedName>
        <fullName evidence="6">Response regulatory domain-containing protein</fullName>
    </recommendedName>
</protein>
<evidence type="ECO:0000259" key="2">
    <source>
        <dbReference type="PROSITE" id="PS50110"/>
    </source>
</evidence>
<dbReference type="InterPro" id="IPR011006">
    <property type="entry name" value="CheY-like_superfamily"/>
</dbReference>
<dbReference type="PROSITE" id="PS50930">
    <property type="entry name" value="HTH_LYTTR"/>
    <property type="match status" value="1"/>
</dbReference>
<dbReference type="Gramene" id="KMS64980">
    <property type="protein sequence ID" value="KMS64980"/>
    <property type="gene ID" value="BVRB_040670"/>
</dbReference>
<dbReference type="GO" id="GO:0000156">
    <property type="term" value="F:phosphorelay response regulator activity"/>
    <property type="evidence" value="ECO:0007669"/>
    <property type="project" value="InterPro"/>
</dbReference>
<dbReference type="SUPFAM" id="SSF52172">
    <property type="entry name" value="CheY-like"/>
    <property type="match status" value="1"/>
</dbReference>